<proteinExistence type="predicted"/>
<name>A0A7N2KQN4_QUELO</name>
<evidence type="ECO:0000313" key="2">
    <source>
        <dbReference type="Proteomes" id="UP000594261"/>
    </source>
</evidence>
<reference evidence="1 2" key="1">
    <citation type="journal article" date="2016" name="G3 (Bethesda)">
        <title>First Draft Assembly and Annotation of the Genome of a California Endemic Oak Quercus lobata Nee (Fagaceae).</title>
        <authorList>
            <person name="Sork V.L."/>
            <person name="Fitz-Gibbon S.T."/>
            <person name="Puiu D."/>
            <person name="Crepeau M."/>
            <person name="Gugger P.F."/>
            <person name="Sherman R."/>
            <person name="Stevens K."/>
            <person name="Langley C.H."/>
            <person name="Pellegrini M."/>
            <person name="Salzberg S.L."/>
        </authorList>
    </citation>
    <scope>NUCLEOTIDE SEQUENCE [LARGE SCALE GENOMIC DNA]</scope>
    <source>
        <strain evidence="1 2">cv. SW786</strain>
    </source>
</reference>
<dbReference type="AlphaFoldDB" id="A0A7N2KQN4"/>
<evidence type="ECO:0000313" key="1">
    <source>
        <dbReference type="EnsemblPlants" id="QL01p050882:mrna:CDS:1"/>
    </source>
</evidence>
<accession>A0A7N2KQN4</accession>
<protein>
    <submittedName>
        <fullName evidence="1">Uncharacterized protein</fullName>
    </submittedName>
</protein>
<dbReference type="EMBL" id="LRBV02000001">
    <property type="status" value="NOT_ANNOTATED_CDS"/>
    <property type="molecule type" value="Genomic_DNA"/>
</dbReference>
<reference evidence="1" key="2">
    <citation type="submission" date="2021-01" db="UniProtKB">
        <authorList>
            <consortium name="EnsemblPlants"/>
        </authorList>
    </citation>
    <scope>IDENTIFICATION</scope>
</reference>
<organism evidence="1 2">
    <name type="scientific">Quercus lobata</name>
    <name type="common">Valley oak</name>
    <dbReference type="NCBI Taxonomy" id="97700"/>
    <lineage>
        <taxon>Eukaryota</taxon>
        <taxon>Viridiplantae</taxon>
        <taxon>Streptophyta</taxon>
        <taxon>Embryophyta</taxon>
        <taxon>Tracheophyta</taxon>
        <taxon>Spermatophyta</taxon>
        <taxon>Magnoliopsida</taxon>
        <taxon>eudicotyledons</taxon>
        <taxon>Gunneridae</taxon>
        <taxon>Pentapetalae</taxon>
        <taxon>rosids</taxon>
        <taxon>fabids</taxon>
        <taxon>Fagales</taxon>
        <taxon>Fagaceae</taxon>
        <taxon>Quercus</taxon>
    </lineage>
</organism>
<dbReference type="Gramene" id="QL01p050882:mrna">
    <property type="protein sequence ID" value="QL01p050882:mrna:CDS:1"/>
    <property type="gene ID" value="QL01p050882"/>
</dbReference>
<dbReference type="EnsemblPlants" id="QL01p050882:mrna">
    <property type="protein sequence ID" value="QL01p050882:mrna:CDS:1"/>
    <property type="gene ID" value="QL01p050882"/>
</dbReference>
<sequence length="117" mass="13008">MRVSLKKTETQLASAKKQIKLRVKELGNKDAEREKAEQAAYDAIMAKTAQSLTAQLRDVVRTFYLEVWGEALNAIGVGANSDLRGPSKVYYPLPFASLPVLLFPCQIQILPPRHLSP</sequence>
<keyword evidence="2" id="KW-1185">Reference proteome</keyword>
<dbReference type="InParanoid" id="A0A7N2KQN4"/>
<dbReference type="Proteomes" id="UP000594261">
    <property type="component" value="Chromosome 1"/>
</dbReference>